<dbReference type="Proteomes" id="UP001163255">
    <property type="component" value="Chromosome"/>
</dbReference>
<dbReference type="EMBL" id="CP103300">
    <property type="protein sequence ID" value="UYM15639.1"/>
    <property type="molecule type" value="Genomic_DNA"/>
</dbReference>
<dbReference type="RefSeq" id="WP_262597766.1">
    <property type="nucleotide sequence ID" value="NZ_CP103300.1"/>
</dbReference>
<keyword evidence="2" id="KW-1185">Reference proteome</keyword>
<reference evidence="1" key="1">
    <citation type="submission" date="2022-10" db="EMBL/GenBank/DDBJ databases">
        <title>Completed Genome Sequence of two octocoral isolated bacterium, Endozoicomonas euniceicola EF212T and Endozoicomonas gorgoniicola PS125T.</title>
        <authorList>
            <person name="Chiou Y.-J."/>
            <person name="Chen Y.-H."/>
        </authorList>
    </citation>
    <scope>NUCLEOTIDE SEQUENCE</scope>
    <source>
        <strain evidence="1">EF212</strain>
    </source>
</reference>
<accession>A0ABY6GTC9</accession>
<evidence type="ECO:0000313" key="2">
    <source>
        <dbReference type="Proteomes" id="UP001163255"/>
    </source>
</evidence>
<gene>
    <name evidence="1" type="ORF">NX720_22855</name>
</gene>
<evidence type="ECO:0000313" key="1">
    <source>
        <dbReference type="EMBL" id="UYM15639.1"/>
    </source>
</evidence>
<organism evidence="1 2">
    <name type="scientific">Endozoicomonas euniceicola</name>
    <dbReference type="NCBI Taxonomy" id="1234143"/>
    <lineage>
        <taxon>Bacteria</taxon>
        <taxon>Pseudomonadati</taxon>
        <taxon>Pseudomonadota</taxon>
        <taxon>Gammaproteobacteria</taxon>
        <taxon>Oceanospirillales</taxon>
        <taxon>Endozoicomonadaceae</taxon>
        <taxon>Endozoicomonas</taxon>
    </lineage>
</organism>
<protein>
    <recommendedName>
        <fullName evidence="3">Primase-like protein</fullName>
    </recommendedName>
</protein>
<name>A0ABY6GTC9_9GAMM</name>
<sequence length="348" mass="39778">MRYFVMLESRRPLRKEIRLVEHGFQTVTPYPKERFFKRHISCEIRNIHEVASFIDKLSTKPQFALVHGQPLDSLPMNQMVRRLYHGRDDHPPTLGNRMQSLLILDIDGLPIRPVDMNREPRLAINQALEKLGSPFAQTSCYCQLTSSQQPYADRLYAHLFFVLDSEVSLQTIKRWAETRKTDCRLDPTLYSPAQLIYTAPPLFFGGSDPLVRRSGLVLSQKNTLPADIIRSVSRVSVNKPRPSHSYGGKGLDYNNVCFTDTPRGREWLDKIGDHAGGGGFYPVILRLIASAARLRGSKNNWQELKEIIRQRVWQVGSSAREYRYLAQITSDASLDSSIAGAMRKFARF</sequence>
<proteinExistence type="predicted"/>
<evidence type="ECO:0008006" key="3">
    <source>
        <dbReference type="Google" id="ProtNLM"/>
    </source>
</evidence>